<dbReference type="InterPro" id="IPR050595">
    <property type="entry name" value="Bact_response_regulator"/>
</dbReference>
<name>A0A8J7TMA3_9BACT</name>
<evidence type="ECO:0000313" key="4">
    <source>
        <dbReference type="EMBL" id="MBN8660816.1"/>
    </source>
</evidence>
<dbReference type="Proteomes" id="UP000664277">
    <property type="component" value="Unassembled WGS sequence"/>
</dbReference>
<organism evidence="4 5">
    <name type="scientific">Candidatus Obscuribacter phosphatis</name>
    <dbReference type="NCBI Taxonomy" id="1906157"/>
    <lineage>
        <taxon>Bacteria</taxon>
        <taxon>Bacillati</taxon>
        <taxon>Candidatus Melainabacteria</taxon>
        <taxon>Candidatus Obscuribacterales</taxon>
        <taxon>Candidatus Obscuribacteraceae</taxon>
        <taxon>Candidatus Obscuribacter</taxon>
    </lineage>
</organism>
<evidence type="ECO:0000256" key="1">
    <source>
        <dbReference type="ARBA" id="ARBA00022553"/>
    </source>
</evidence>
<dbReference type="InterPro" id="IPR001789">
    <property type="entry name" value="Sig_transdc_resp-reg_receiver"/>
</dbReference>
<dbReference type="SUPFAM" id="SSF52172">
    <property type="entry name" value="CheY-like"/>
    <property type="match status" value="1"/>
</dbReference>
<proteinExistence type="predicted"/>
<dbReference type="PANTHER" id="PTHR44591">
    <property type="entry name" value="STRESS RESPONSE REGULATOR PROTEIN 1"/>
    <property type="match status" value="1"/>
</dbReference>
<dbReference type="Gene3D" id="3.40.50.2300">
    <property type="match status" value="1"/>
</dbReference>
<dbReference type="Pfam" id="PF00072">
    <property type="entry name" value="Response_reg"/>
    <property type="match status" value="1"/>
</dbReference>
<dbReference type="PROSITE" id="PS50110">
    <property type="entry name" value="RESPONSE_REGULATORY"/>
    <property type="match status" value="1"/>
</dbReference>
<dbReference type="EMBL" id="JAFLCK010000013">
    <property type="protein sequence ID" value="MBN8660816.1"/>
    <property type="molecule type" value="Genomic_DNA"/>
</dbReference>
<evidence type="ECO:0000259" key="3">
    <source>
        <dbReference type="PROSITE" id="PS50110"/>
    </source>
</evidence>
<protein>
    <recommendedName>
        <fullName evidence="3">Response regulatory domain-containing protein</fullName>
    </recommendedName>
</protein>
<evidence type="ECO:0000313" key="5">
    <source>
        <dbReference type="Proteomes" id="UP000664277"/>
    </source>
</evidence>
<gene>
    <name evidence="4" type="ORF">J0M35_10655</name>
</gene>
<sequence length="138" mass="15445">METPKILVAGTAEPTIRLVREALEPLDYQIVTARAMSVALFLAQKNLPELIVSPLEMLDGDGFSFLYELKLDEELQDIPFVFCLSSQPETQTELQAMKEGATKVVVNSMAPLEFRSLVNPLILDRLTSKGKRQEHTPE</sequence>
<reference evidence="4" key="1">
    <citation type="submission" date="2021-02" db="EMBL/GenBank/DDBJ databases">
        <title>Genome-Resolved Metagenomics of a Microbial Community Performing Photosynthetic Biological Nutrient Removal.</title>
        <authorList>
            <person name="Mcdaniel E.A."/>
        </authorList>
    </citation>
    <scope>NUCLEOTIDE SEQUENCE</scope>
    <source>
        <strain evidence="4">UWPOB_OBS1</strain>
    </source>
</reference>
<comment type="caution">
    <text evidence="4">The sequence shown here is derived from an EMBL/GenBank/DDBJ whole genome shotgun (WGS) entry which is preliminary data.</text>
</comment>
<dbReference type="SMART" id="SM00448">
    <property type="entry name" value="REC"/>
    <property type="match status" value="1"/>
</dbReference>
<feature type="domain" description="Response regulatory" evidence="3">
    <location>
        <begin position="5"/>
        <end position="122"/>
    </location>
</feature>
<comment type="caution">
    <text evidence="2">Lacks conserved residue(s) required for the propagation of feature annotation.</text>
</comment>
<dbReference type="AlphaFoldDB" id="A0A8J7TMA3"/>
<dbReference type="GO" id="GO:0000160">
    <property type="term" value="P:phosphorelay signal transduction system"/>
    <property type="evidence" value="ECO:0007669"/>
    <property type="project" value="InterPro"/>
</dbReference>
<dbReference type="PANTHER" id="PTHR44591:SF3">
    <property type="entry name" value="RESPONSE REGULATORY DOMAIN-CONTAINING PROTEIN"/>
    <property type="match status" value="1"/>
</dbReference>
<accession>A0A8J7TMA3</accession>
<keyword evidence="1" id="KW-0597">Phosphoprotein</keyword>
<dbReference type="InterPro" id="IPR011006">
    <property type="entry name" value="CheY-like_superfamily"/>
</dbReference>
<evidence type="ECO:0000256" key="2">
    <source>
        <dbReference type="PROSITE-ProRule" id="PRU00169"/>
    </source>
</evidence>